<dbReference type="CDD" id="cd00801">
    <property type="entry name" value="INT_P4_C"/>
    <property type="match status" value="1"/>
</dbReference>
<dbReference type="InterPro" id="IPR053876">
    <property type="entry name" value="Phage_int_M"/>
</dbReference>
<dbReference type="InterPro" id="IPR002104">
    <property type="entry name" value="Integrase_catalytic"/>
</dbReference>
<dbReference type="InterPro" id="IPR010998">
    <property type="entry name" value="Integrase_recombinase_N"/>
</dbReference>
<dbReference type="GO" id="GO:0006310">
    <property type="term" value="P:DNA recombination"/>
    <property type="evidence" value="ECO:0007669"/>
    <property type="project" value="UniProtKB-KW"/>
</dbReference>
<dbReference type="GO" id="GO:0003677">
    <property type="term" value="F:DNA binding"/>
    <property type="evidence" value="ECO:0007669"/>
    <property type="project" value="UniProtKB-KW"/>
</dbReference>
<dbReference type="InterPro" id="IPR038488">
    <property type="entry name" value="Integrase_DNA-bd_sf"/>
</dbReference>
<dbReference type="InterPro" id="IPR013762">
    <property type="entry name" value="Integrase-like_cat_sf"/>
</dbReference>
<keyword evidence="4" id="KW-0233">DNA recombination</keyword>
<feature type="domain" description="Tyr recombinase" evidence="5">
    <location>
        <begin position="202"/>
        <end position="398"/>
    </location>
</feature>
<evidence type="ECO:0000256" key="4">
    <source>
        <dbReference type="ARBA" id="ARBA00023172"/>
    </source>
</evidence>
<name>A0A508WT35_9HYPH</name>
<dbReference type="InterPro" id="IPR011010">
    <property type="entry name" value="DNA_brk_join_enz"/>
</dbReference>
<evidence type="ECO:0000256" key="3">
    <source>
        <dbReference type="ARBA" id="ARBA00023125"/>
    </source>
</evidence>
<evidence type="ECO:0000259" key="5">
    <source>
        <dbReference type="PROSITE" id="PS51898"/>
    </source>
</evidence>
<dbReference type="Gene3D" id="3.30.160.390">
    <property type="entry name" value="Integrase, DNA-binding domain"/>
    <property type="match status" value="1"/>
</dbReference>
<reference evidence="6" key="1">
    <citation type="submission" date="2019-06" db="EMBL/GenBank/DDBJ databases">
        <authorList>
            <person name="Le Quere A."/>
            <person name="Colella S."/>
        </authorList>
    </citation>
    <scope>NUCLEOTIDE SEQUENCE</scope>
    <source>
        <strain evidence="6">EmedicaeMD41</strain>
    </source>
</reference>
<dbReference type="RefSeq" id="WP_180161714.1">
    <property type="nucleotide sequence ID" value="NZ_CABFNB010000079.1"/>
</dbReference>
<dbReference type="SUPFAM" id="SSF56349">
    <property type="entry name" value="DNA breaking-rejoining enzymes"/>
    <property type="match status" value="1"/>
</dbReference>
<evidence type="ECO:0000256" key="1">
    <source>
        <dbReference type="ARBA" id="ARBA00008857"/>
    </source>
</evidence>
<sequence length="432" mass="48265">MTKAKSAFTAKWVDAVQATDKRQEIPDPSLKGFYLIVQPLPGGAKSWAVRYKGHPKFTIGSFGAWKLADARKEAGRVMRAYDEGRDPRAEKQEANSGENLVENVLDDFLKRHVKAKNKARTAYDVENTIKREIKPKWKGKRITAMRRRDVVNLLDDMVDRGVPTMAVRTYALLKKLFNWCVERGILEISPMGGLKAPATVAARDRVLSDTELRWAWQAADDIGWPFGPLFKMLMVTAQRKEEVAGAARPEFVLNVKEPTWLIPPARAKNGREHLVLVMPLVVGLIEALPVIDESDLLFTTNGKTTVGGFSKAKERLDAAMLRIGRKEAEERGDDPDEVTIEPWVLHDFRRTAASGMAALGVQPHVIEAVLNHKSGTIKGVAAVYNRHDYYEEKRAALVLWERRVKAIIAAKPRSNAVAFEGSGRKKGVENKA</sequence>
<evidence type="ECO:0000313" key="6">
    <source>
        <dbReference type="EMBL" id="VTZ60546.1"/>
    </source>
</evidence>
<dbReference type="Gene3D" id="1.10.150.130">
    <property type="match status" value="1"/>
</dbReference>
<dbReference type="EMBL" id="CABFNB010000079">
    <property type="protein sequence ID" value="VTZ60546.1"/>
    <property type="molecule type" value="Genomic_DNA"/>
</dbReference>
<dbReference type="InterPro" id="IPR050808">
    <property type="entry name" value="Phage_Integrase"/>
</dbReference>
<dbReference type="PANTHER" id="PTHR30629">
    <property type="entry name" value="PROPHAGE INTEGRASE"/>
    <property type="match status" value="1"/>
</dbReference>
<dbReference type="Pfam" id="PF22022">
    <property type="entry name" value="Phage_int_M"/>
    <property type="match status" value="1"/>
</dbReference>
<dbReference type="Pfam" id="PF13356">
    <property type="entry name" value="Arm-DNA-bind_3"/>
    <property type="match status" value="1"/>
</dbReference>
<keyword evidence="3" id="KW-0238">DNA-binding</keyword>
<dbReference type="PROSITE" id="PS51898">
    <property type="entry name" value="TYR_RECOMBINASE"/>
    <property type="match status" value="1"/>
</dbReference>
<organism evidence="6">
    <name type="scientific">Sinorhizobium medicae</name>
    <dbReference type="NCBI Taxonomy" id="110321"/>
    <lineage>
        <taxon>Bacteria</taxon>
        <taxon>Pseudomonadati</taxon>
        <taxon>Pseudomonadota</taxon>
        <taxon>Alphaproteobacteria</taxon>
        <taxon>Hyphomicrobiales</taxon>
        <taxon>Rhizobiaceae</taxon>
        <taxon>Sinorhizobium/Ensifer group</taxon>
        <taxon>Sinorhizobium</taxon>
    </lineage>
</organism>
<proteinExistence type="inferred from homology"/>
<dbReference type="Pfam" id="PF00589">
    <property type="entry name" value="Phage_integrase"/>
    <property type="match status" value="1"/>
</dbReference>
<gene>
    <name evidence="6" type="ORF">EMEDMD4_170039</name>
</gene>
<protein>
    <submittedName>
        <fullName evidence="6">Integrase/recombinase family protein</fullName>
    </submittedName>
</protein>
<keyword evidence="2" id="KW-0229">DNA integration</keyword>
<dbReference type="Proteomes" id="UP000507954">
    <property type="component" value="Unassembled WGS sequence"/>
</dbReference>
<dbReference type="Gene3D" id="1.10.443.10">
    <property type="entry name" value="Intergrase catalytic core"/>
    <property type="match status" value="1"/>
</dbReference>
<comment type="similarity">
    <text evidence="1">Belongs to the 'phage' integrase family.</text>
</comment>
<evidence type="ECO:0000256" key="2">
    <source>
        <dbReference type="ARBA" id="ARBA00022908"/>
    </source>
</evidence>
<accession>A0A508WT35</accession>
<dbReference type="GO" id="GO:0015074">
    <property type="term" value="P:DNA integration"/>
    <property type="evidence" value="ECO:0007669"/>
    <property type="project" value="UniProtKB-KW"/>
</dbReference>
<dbReference type="AlphaFoldDB" id="A0A508WT35"/>
<dbReference type="PANTHER" id="PTHR30629:SF2">
    <property type="entry name" value="PROPHAGE INTEGRASE INTS-RELATED"/>
    <property type="match status" value="1"/>
</dbReference>
<dbReference type="InterPro" id="IPR025166">
    <property type="entry name" value="Integrase_DNA_bind_dom"/>
</dbReference>